<protein>
    <submittedName>
        <fullName evidence="4">Protein disulfide-isomerase</fullName>
    </submittedName>
</protein>
<feature type="region of interest" description="Disordered" evidence="2">
    <location>
        <begin position="34"/>
        <end position="113"/>
    </location>
</feature>
<feature type="compositionally biased region" description="Polar residues" evidence="2">
    <location>
        <begin position="346"/>
        <end position="355"/>
    </location>
</feature>
<feature type="domain" description="Thioredoxin" evidence="3">
    <location>
        <begin position="106"/>
        <end position="232"/>
    </location>
</feature>
<dbReference type="Proteomes" id="UP000221165">
    <property type="component" value="Unassembled WGS sequence"/>
</dbReference>
<feature type="region of interest" description="Disordered" evidence="2">
    <location>
        <begin position="837"/>
        <end position="862"/>
    </location>
</feature>
<feature type="region of interest" description="Disordered" evidence="2">
    <location>
        <begin position="343"/>
        <end position="363"/>
    </location>
</feature>
<keyword evidence="5" id="KW-1185">Reference proteome</keyword>
<comment type="similarity">
    <text evidence="1">Belongs to the protein disulfide isomerase family.</text>
</comment>
<reference evidence="4 5" key="1">
    <citation type="journal article" date="2017" name="Int. J. Parasitol.">
        <title>The genome of the protozoan parasite Cystoisospora suis and a reverse vaccinology approach to identify vaccine candidates.</title>
        <authorList>
            <person name="Palmieri N."/>
            <person name="Shrestha A."/>
            <person name="Ruttkowski B."/>
            <person name="Beck T."/>
            <person name="Vogl C."/>
            <person name="Tomley F."/>
            <person name="Blake D.P."/>
            <person name="Joachim A."/>
        </authorList>
    </citation>
    <scope>NUCLEOTIDE SEQUENCE [LARGE SCALE GENOMIC DNA]</scope>
    <source>
        <strain evidence="4 5">Wien I</strain>
    </source>
</reference>
<dbReference type="CDD" id="cd02995">
    <property type="entry name" value="PDI_a_PDI_a'_C"/>
    <property type="match status" value="1"/>
</dbReference>
<feature type="region of interest" description="Disordered" evidence="2">
    <location>
        <begin position="268"/>
        <end position="296"/>
    </location>
</feature>
<evidence type="ECO:0000313" key="4">
    <source>
        <dbReference type="EMBL" id="PHJ23853.1"/>
    </source>
</evidence>
<dbReference type="VEuPathDB" id="ToxoDB:CSUI_002296"/>
<dbReference type="PANTHER" id="PTHR18929">
    <property type="entry name" value="PROTEIN DISULFIDE ISOMERASE"/>
    <property type="match status" value="1"/>
</dbReference>
<dbReference type="GO" id="GO:0034976">
    <property type="term" value="P:response to endoplasmic reticulum stress"/>
    <property type="evidence" value="ECO:0007669"/>
    <property type="project" value="TreeGrafter"/>
</dbReference>
<dbReference type="Pfam" id="PF00085">
    <property type="entry name" value="Thioredoxin"/>
    <property type="match status" value="2"/>
</dbReference>
<dbReference type="Gene3D" id="3.40.30.10">
    <property type="entry name" value="Glutaredoxin"/>
    <property type="match status" value="3"/>
</dbReference>
<comment type="caution">
    <text evidence="4">The sequence shown here is derived from an EMBL/GenBank/DDBJ whole genome shotgun (WGS) entry which is preliminary data.</text>
</comment>
<feature type="domain" description="Thioredoxin" evidence="3">
    <location>
        <begin position="666"/>
        <end position="810"/>
    </location>
</feature>
<dbReference type="GeneID" id="94425709"/>
<dbReference type="CDD" id="cd02961">
    <property type="entry name" value="PDI_a_family"/>
    <property type="match status" value="1"/>
</dbReference>
<dbReference type="InterPro" id="IPR036249">
    <property type="entry name" value="Thioredoxin-like_sf"/>
</dbReference>
<dbReference type="OrthoDB" id="72053at2759"/>
<evidence type="ECO:0000256" key="1">
    <source>
        <dbReference type="ARBA" id="ARBA00006347"/>
    </source>
</evidence>
<dbReference type="EMBL" id="MIGC01000975">
    <property type="protein sequence ID" value="PHJ23853.1"/>
    <property type="molecule type" value="Genomic_DNA"/>
</dbReference>
<feature type="compositionally biased region" description="Basic and acidic residues" evidence="2">
    <location>
        <begin position="284"/>
        <end position="296"/>
    </location>
</feature>
<keyword evidence="4" id="KW-0413">Isomerase</keyword>
<dbReference type="InterPro" id="IPR013766">
    <property type="entry name" value="Thioredoxin_domain"/>
</dbReference>
<dbReference type="GO" id="GO:0005783">
    <property type="term" value="C:endoplasmic reticulum"/>
    <property type="evidence" value="ECO:0007669"/>
    <property type="project" value="TreeGrafter"/>
</dbReference>
<dbReference type="AlphaFoldDB" id="A0A2C6L9U8"/>
<feature type="compositionally biased region" description="Low complexity" evidence="2">
    <location>
        <begin position="268"/>
        <end position="282"/>
    </location>
</feature>
<evidence type="ECO:0000259" key="3">
    <source>
        <dbReference type="PROSITE" id="PS51352"/>
    </source>
</evidence>
<name>A0A2C6L9U8_9APIC</name>
<accession>A0A2C6L9U8</accession>
<feature type="region of interest" description="Disordered" evidence="2">
    <location>
        <begin position="596"/>
        <end position="663"/>
    </location>
</feature>
<feature type="compositionally biased region" description="Basic and acidic residues" evidence="2">
    <location>
        <begin position="72"/>
        <end position="89"/>
    </location>
</feature>
<dbReference type="PROSITE" id="PS51352">
    <property type="entry name" value="THIOREDOXIN_2"/>
    <property type="match status" value="2"/>
</dbReference>
<gene>
    <name evidence="4" type="ORF">CSUI_002296</name>
</gene>
<dbReference type="SUPFAM" id="SSF52833">
    <property type="entry name" value="Thioredoxin-like"/>
    <property type="match status" value="2"/>
</dbReference>
<dbReference type="Pfam" id="PF13848">
    <property type="entry name" value="Thioredoxin_6"/>
    <property type="match status" value="1"/>
</dbReference>
<dbReference type="GO" id="GO:0003756">
    <property type="term" value="F:protein disulfide isomerase activity"/>
    <property type="evidence" value="ECO:0007669"/>
    <property type="project" value="TreeGrafter"/>
</dbReference>
<dbReference type="GO" id="GO:0006457">
    <property type="term" value="P:protein folding"/>
    <property type="evidence" value="ECO:0007669"/>
    <property type="project" value="TreeGrafter"/>
</dbReference>
<sequence>MDSTGLSMQKRKRAFFVLLCVGVAFTHFADGKQTVQRPAAPPAADSAPSRPVSRLVSRAGGAAKARRVGKQLTDDAKVPRPPDSEELTDRSSAGNCASGHCPTRVQQTPRRRPEMLSTAVLSRGAVTLTDDNYNDFMAAHSIVLVLYYAPWCYWSQQTTPEFDAAARVLAHDKGDPPVFLAKVDCTQHTQVMKKEDIQEYPTLKFFIDGHAREYTGGRKRAEILRWLQENLNRDRIIASVNALEEVLANRQLGTLVVIAAHELPPAGLLNSPGGSSGGSASPHGNRETPEQTEKQQRRVLRLGVVKWETDPGEAPSDHSQDSLGAANVGSFDTGLSRRFRVAGQNREASAESQELSPGRTRYPTKRFDRDTFVRVSRMMGDDVLFGEISDPEVVEYYLDVHVRPYMQTRLEMAHTHLPFIAAFPSESDKDDLENNRDLFASDAAREEVVVYTGALDDEESLLRFVRTHKFPPALPFTGIVAPRIFEDGRPICILFLEVAHGHKGFEKASRSQVQGVKKVFEQFAIKYRSDIIFTISGTEEPHEKRLLTLLGVDDDASSPQLRIVTFNPSGNGKYYPALKFRPESDRVPRLAGGTSLRLAAQPLYQEPRQQEKEPDSASPHRTGLRVSGLPASERISGSATAEPIDRAEGLRGSGDTGERTDEDPLVSFGNQLDAFVTAYINGSLTPYLRSEPAPADEENSGLLKVVVGSTFNKLVLENDRDVLVEFGAPWCGHCRKVEPTLKMVASVLHDLGSEVVVAKMDATRNEVRDLYFSGYPTLLLFPANRKGAPVMYQGDRTEDDLLQWLADNAEKANIDLEVAKDRVHKLVNQNSLLSSAISESGESPGVSKKSGSRPGMSVLEEL</sequence>
<evidence type="ECO:0000256" key="2">
    <source>
        <dbReference type="SAM" id="MobiDB-lite"/>
    </source>
</evidence>
<dbReference type="RefSeq" id="XP_067925527.1">
    <property type="nucleotide sequence ID" value="XM_068062498.1"/>
</dbReference>
<proteinExistence type="inferred from homology"/>
<evidence type="ECO:0000313" key="5">
    <source>
        <dbReference type="Proteomes" id="UP000221165"/>
    </source>
</evidence>
<feature type="compositionally biased region" description="Low complexity" evidence="2">
    <location>
        <begin position="42"/>
        <end position="63"/>
    </location>
</feature>
<organism evidence="4 5">
    <name type="scientific">Cystoisospora suis</name>
    <dbReference type="NCBI Taxonomy" id="483139"/>
    <lineage>
        <taxon>Eukaryota</taxon>
        <taxon>Sar</taxon>
        <taxon>Alveolata</taxon>
        <taxon>Apicomplexa</taxon>
        <taxon>Conoidasida</taxon>
        <taxon>Coccidia</taxon>
        <taxon>Eucoccidiorida</taxon>
        <taxon>Eimeriorina</taxon>
        <taxon>Sarcocystidae</taxon>
        <taxon>Cystoisospora</taxon>
    </lineage>
</organism>